<dbReference type="STRING" id="1802068.A3B02_01050"/>
<feature type="transmembrane region" description="Helical" evidence="1">
    <location>
        <begin position="10"/>
        <end position="28"/>
    </location>
</feature>
<sequence length="82" mass="9548">MKNNLSTKKYLLFALAMLIFIVIVISLYKQYRLNNIHSFEDCANAGYPIMLSYPGQCRTPDGRMFSEQLNEEEMKKLVPPEQ</sequence>
<keyword evidence="1" id="KW-1133">Transmembrane helix</keyword>
<dbReference type="Proteomes" id="UP000178914">
    <property type="component" value="Unassembled WGS sequence"/>
</dbReference>
<comment type="caution">
    <text evidence="2">The sequence shown here is derived from an EMBL/GenBank/DDBJ whole genome shotgun (WGS) entry which is preliminary data.</text>
</comment>
<evidence type="ECO:0000256" key="1">
    <source>
        <dbReference type="SAM" id="Phobius"/>
    </source>
</evidence>
<protein>
    <submittedName>
        <fullName evidence="2">Uncharacterized protein</fullName>
    </submittedName>
</protein>
<evidence type="ECO:0000313" key="2">
    <source>
        <dbReference type="EMBL" id="OGK52437.1"/>
    </source>
</evidence>
<accession>A0A1F7JA12</accession>
<keyword evidence="1" id="KW-0472">Membrane</keyword>
<proteinExistence type="predicted"/>
<dbReference type="EMBL" id="MGAS01000008">
    <property type="protein sequence ID" value="OGK52437.1"/>
    <property type="molecule type" value="Genomic_DNA"/>
</dbReference>
<gene>
    <name evidence="2" type="ORF">A3B02_01050</name>
</gene>
<evidence type="ECO:0000313" key="3">
    <source>
        <dbReference type="Proteomes" id="UP000178914"/>
    </source>
</evidence>
<organism evidence="2 3">
    <name type="scientific">Candidatus Roizmanbacteria bacterium RIFCSPLOWO2_01_FULL_42_14</name>
    <dbReference type="NCBI Taxonomy" id="1802068"/>
    <lineage>
        <taxon>Bacteria</taxon>
        <taxon>Candidatus Roizmaniibacteriota</taxon>
    </lineage>
</organism>
<name>A0A1F7JA12_9BACT</name>
<reference evidence="2 3" key="1">
    <citation type="journal article" date="2016" name="Nat. Commun.">
        <title>Thousands of microbial genomes shed light on interconnected biogeochemical processes in an aquifer system.</title>
        <authorList>
            <person name="Anantharaman K."/>
            <person name="Brown C.T."/>
            <person name="Hug L.A."/>
            <person name="Sharon I."/>
            <person name="Castelle C.J."/>
            <person name="Probst A.J."/>
            <person name="Thomas B.C."/>
            <person name="Singh A."/>
            <person name="Wilkins M.J."/>
            <person name="Karaoz U."/>
            <person name="Brodie E.L."/>
            <person name="Williams K.H."/>
            <person name="Hubbard S.S."/>
            <person name="Banfield J.F."/>
        </authorList>
    </citation>
    <scope>NUCLEOTIDE SEQUENCE [LARGE SCALE GENOMIC DNA]</scope>
</reference>
<keyword evidence="1" id="KW-0812">Transmembrane</keyword>
<dbReference type="AlphaFoldDB" id="A0A1F7JA12"/>